<dbReference type="EMBL" id="HBGS01053050">
    <property type="protein sequence ID" value="CAD9471320.1"/>
    <property type="molecule type" value="Transcribed_RNA"/>
</dbReference>
<dbReference type="GO" id="GO:0006817">
    <property type="term" value="P:phosphate ion transport"/>
    <property type="evidence" value="ECO:0007669"/>
    <property type="project" value="TreeGrafter"/>
</dbReference>
<sequence>MSHGANMDTAVVLLLSGATILLWSMSAFTLPTLFGDLGIVSLCFLALAFGSNLLTEVDLNSFSWQTLILLGGSSVLGKAVTASQLLNRIVSNILPFLPTNPAFLSFSVFTFAAGCATFVSHSVAAIILVPIIVDIAAVADEEQGAGGVLFVSLSICSAFAISAAMTLPFSSFPNVNSLMVMDDHKETYLKTKDFFIAGLPASIIAVLCIQGLGMRVCAAVFGS</sequence>
<keyword evidence="4 5" id="KW-0472">Membrane</keyword>
<evidence type="ECO:0000256" key="5">
    <source>
        <dbReference type="SAM" id="Phobius"/>
    </source>
</evidence>
<dbReference type="AlphaFoldDB" id="A0A7S2GTJ1"/>
<evidence type="ECO:0008006" key="7">
    <source>
        <dbReference type="Google" id="ProtNLM"/>
    </source>
</evidence>
<dbReference type="GO" id="GO:0006797">
    <property type="term" value="P:polyphosphate metabolic process"/>
    <property type="evidence" value="ECO:0007669"/>
    <property type="project" value="TreeGrafter"/>
</dbReference>
<dbReference type="GO" id="GO:0005315">
    <property type="term" value="F:phosphate transmembrane transporter activity"/>
    <property type="evidence" value="ECO:0007669"/>
    <property type="project" value="TreeGrafter"/>
</dbReference>
<dbReference type="PANTHER" id="PTHR10283:SF92">
    <property type="entry name" value="LOW-AFFINITY PHOSPHATE TRANSPORTER PHO91"/>
    <property type="match status" value="1"/>
</dbReference>
<dbReference type="PANTHER" id="PTHR10283">
    <property type="entry name" value="SOLUTE CARRIER FAMILY 13 MEMBER"/>
    <property type="match status" value="1"/>
</dbReference>
<keyword evidence="2 5" id="KW-0812">Transmembrane</keyword>
<evidence type="ECO:0000256" key="1">
    <source>
        <dbReference type="ARBA" id="ARBA00004141"/>
    </source>
</evidence>
<dbReference type="GO" id="GO:0005886">
    <property type="term" value="C:plasma membrane"/>
    <property type="evidence" value="ECO:0007669"/>
    <property type="project" value="TreeGrafter"/>
</dbReference>
<evidence type="ECO:0000256" key="2">
    <source>
        <dbReference type="ARBA" id="ARBA00022692"/>
    </source>
</evidence>
<keyword evidence="3 5" id="KW-1133">Transmembrane helix</keyword>
<evidence type="ECO:0000256" key="3">
    <source>
        <dbReference type="ARBA" id="ARBA00022989"/>
    </source>
</evidence>
<accession>A0A7S2GTJ1</accession>
<comment type="subcellular location">
    <subcellularLocation>
        <location evidence="1">Membrane</location>
        <topology evidence="1">Multi-pass membrane protein</topology>
    </subcellularLocation>
</comment>
<proteinExistence type="predicted"/>
<feature type="transmembrane region" description="Helical" evidence="5">
    <location>
        <begin position="106"/>
        <end position="133"/>
    </location>
</feature>
<reference evidence="6" key="1">
    <citation type="submission" date="2021-01" db="EMBL/GenBank/DDBJ databases">
        <authorList>
            <person name="Corre E."/>
            <person name="Pelletier E."/>
            <person name="Niang G."/>
            <person name="Scheremetjew M."/>
            <person name="Finn R."/>
            <person name="Kale V."/>
            <person name="Holt S."/>
            <person name="Cochrane G."/>
            <person name="Meng A."/>
            <person name="Brown T."/>
            <person name="Cohen L."/>
        </authorList>
    </citation>
    <scope>NUCLEOTIDE SEQUENCE</scope>
    <source>
        <strain evidence="6">CCMP1381</strain>
    </source>
</reference>
<feature type="transmembrane region" description="Helical" evidence="5">
    <location>
        <begin position="145"/>
        <end position="169"/>
    </location>
</feature>
<feature type="transmembrane region" description="Helical" evidence="5">
    <location>
        <begin position="194"/>
        <end position="221"/>
    </location>
</feature>
<name>A0A7S2GTJ1_9STRA</name>
<evidence type="ECO:0000256" key="4">
    <source>
        <dbReference type="ARBA" id="ARBA00023136"/>
    </source>
</evidence>
<organism evidence="6">
    <name type="scientific">Octactis speculum</name>
    <dbReference type="NCBI Taxonomy" id="3111310"/>
    <lineage>
        <taxon>Eukaryota</taxon>
        <taxon>Sar</taxon>
        <taxon>Stramenopiles</taxon>
        <taxon>Ochrophyta</taxon>
        <taxon>Dictyochophyceae</taxon>
        <taxon>Dictyochales</taxon>
        <taxon>Dictyochaceae</taxon>
        <taxon>Octactis</taxon>
    </lineage>
</organism>
<protein>
    <recommendedName>
        <fullName evidence="7">Citrate transporter-like domain-containing protein</fullName>
    </recommendedName>
</protein>
<evidence type="ECO:0000313" key="6">
    <source>
        <dbReference type="EMBL" id="CAD9471320.1"/>
    </source>
</evidence>
<gene>
    <name evidence="6" type="ORF">DSPE1174_LOCUS27370</name>
</gene>